<comment type="caution">
    <text evidence="3">The sequence shown here is derived from an EMBL/GenBank/DDBJ whole genome shotgun (WGS) entry which is preliminary data.</text>
</comment>
<reference evidence="2 5" key="2">
    <citation type="submission" date="2021-03" db="EMBL/GenBank/DDBJ databases">
        <title>Antimicrobial resistance genes in bacteria isolated from Japanese honey, and their potential for conferring macrolide and lincosamide resistance in the American foulbrood pathogen Paenibacillus larvae.</title>
        <authorList>
            <person name="Okamoto M."/>
            <person name="Kumagai M."/>
            <person name="Kanamori H."/>
            <person name="Takamatsu D."/>
        </authorList>
    </citation>
    <scope>NUCLEOTIDE SEQUENCE [LARGE SCALE GENOMIC DNA]</scope>
    <source>
        <strain evidence="2 5">J6TS1</strain>
    </source>
</reference>
<dbReference type="Proteomes" id="UP000680670">
    <property type="component" value="Unassembled WGS sequence"/>
</dbReference>
<dbReference type="EMBL" id="BORJ01000010">
    <property type="protein sequence ID" value="GIN97719.1"/>
    <property type="molecule type" value="Genomic_DNA"/>
</dbReference>
<dbReference type="OrthoDB" id="1683959at2"/>
<keyword evidence="1" id="KW-0812">Transmembrane</keyword>
<evidence type="ECO:0000256" key="1">
    <source>
        <dbReference type="SAM" id="Phobius"/>
    </source>
</evidence>
<feature type="transmembrane region" description="Helical" evidence="1">
    <location>
        <begin position="71"/>
        <end position="90"/>
    </location>
</feature>
<proteinExistence type="predicted"/>
<evidence type="ECO:0000313" key="4">
    <source>
        <dbReference type="Proteomes" id="UP000287296"/>
    </source>
</evidence>
<gene>
    <name evidence="3" type="ORF">D5F11_003245</name>
    <name evidence="2" type="ORF">J6TS1_35890</name>
</gene>
<feature type="transmembrane region" description="Helical" evidence="1">
    <location>
        <begin position="131"/>
        <end position="149"/>
    </location>
</feature>
<dbReference type="RefSeq" id="WP_120114736.1">
    <property type="nucleotide sequence ID" value="NZ_BORI01000005.1"/>
</dbReference>
<keyword evidence="1" id="KW-1133">Transmembrane helix</keyword>
<reference evidence="3 4" key="1">
    <citation type="submission" date="2018-12" db="EMBL/GenBank/DDBJ databases">
        <authorList>
            <person name="Sun L."/>
            <person name="Chen Z."/>
        </authorList>
    </citation>
    <scope>NUCLEOTIDE SEQUENCE [LARGE SCALE GENOMIC DNA]</scope>
    <source>
        <strain evidence="3 4">LMG 29736</strain>
    </source>
</reference>
<feature type="transmembrane region" description="Helical" evidence="1">
    <location>
        <begin position="12"/>
        <end position="30"/>
    </location>
</feature>
<dbReference type="AlphaFoldDB" id="A0A429XCD5"/>
<feature type="transmembrane region" description="Helical" evidence="1">
    <location>
        <begin position="186"/>
        <end position="205"/>
    </location>
</feature>
<name>A0A429XCD5_SIMTE</name>
<organism evidence="3 4">
    <name type="scientific">Siminovitchia terrae</name>
    <name type="common">Bacillus terrae</name>
    <dbReference type="NCBI Taxonomy" id="1914933"/>
    <lineage>
        <taxon>Bacteria</taxon>
        <taxon>Bacillati</taxon>
        <taxon>Bacillota</taxon>
        <taxon>Bacilli</taxon>
        <taxon>Bacillales</taxon>
        <taxon>Bacillaceae</taxon>
        <taxon>Siminovitchia</taxon>
    </lineage>
</organism>
<evidence type="ECO:0000313" key="5">
    <source>
        <dbReference type="Proteomes" id="UP000680670"/>
    </source>
</evidence>
<keyword evidence="1" id="KW-0472">Membrane</keyword>
<accession>A0A429XCD5</accession>
<dbReference type="Proteomes" id="UP000287296">
    <property type="component" value="Unassembled WGS sequence"/>
</dbReference>
<evidence type="ECO:0000313" key="3">
    <source>
        <dbReference type="EMBL" id="RST61080.1"/>
    </source>
</evidence>
<feature type="transmembrane region" description="Helical" evidence="1">
    <location>
        <begin position="42"/>
        <end position="59"/>
    </location>
</feature>
<dbReference type="EMBL" id="QYTW02000002">
    <property type="protein sequence ID" value="RST61080.1"/>
    <property type="molecule type" value="Genomic_DNA"/>
</dbReference>
<evidence type="ECO:0000313" key="2">
    <source>
        <dbReference type="EMBL" id="GIN97719.1"/>
    </source>
</evidence>
<sequence length="209" mass="24574">MIEFILQYKWLFLILGEVIFWVSLLGFFIVRYAFGLEKLSKYFIFLWLTSDAWLLALGVMDYRNTGTFDTFQVIIVIFLLYALTFGRNDMRKLDQWMKRNIRKWKGEPPVEEEKEEKLFGLDYAVKQGKEFALHALMYAAVLFILSFFSDFRSPNEILKLNDFGDALGHLIEKGWFTDPTIGKITGIWMLILIIDAVITVTYFIFPKKA</sequence>
<keyword evidence="5" id="KW-1185">Reference proteome</keyword>
<protein>
    <submittedName>
        <fullName evidence="3">Uncharacterized protein</fullName>
    </submittedName>
</protein>